<keyword evidence="1" id="KW-0732">Signal</keyword>
<keyword evidence="3" id="KW-1185">Reference proteome</keyword>
<evidence type="ECO:0000313" key="3">
    <source>
        <dbReference type="Proteomes" id="UP000318995"/>
    </source>
</evidence>
<dbReference type="OrthoDB" id="273882at2"/>
<dbReference type="InterPro" id="IPR013424">
    <property type="entry name" value="Ice-binding_C"/>
</dbReference>
<evidence type="ECO:0008006" key="4">
    <source>
        <dbReference type="Google" id="ProtNLM"/>
    </source>
</evidence>
<dbReference type="NCBIfam" id="TIGR02595">
    <property type="entry name" value="PEP_CTERM"/>
    <property type="match status" value="1"/>
</dbReference>
<gene>
    <name evidence="2" type="ORF">Pla111_21830</name>
</gene>
<evidence type="ECO:0000256" key="1">
    <source>
        <dbReference type="SAM" id="SignalP"/>
    </source>
</evidence>
<feature type="chain" id="PRO_5022975977" description="PEP-CTERM protein-sorting domain-containing protein" evidence="1">
    <location>
        <begin position="21"/>
        <end position="264"/>
    </location>
</feature>
<dbReference type="AlphaFoldDB" id="A0A5C5VZ40"/>
<comment type="caution">
    <text evidence="2">The sequence shown here is derived from an EMBL/GenBank/DDBJ whole genome shotgun (WGS) entry which is preliminary data.</text>
</comment>
<sequence length="264" mass="27702" precursor="true">MRLCSILFSMLLVATNSVYAHSDVLVRDVAGKVAIGAAADLGMEEGGPFFDLETKVFEAVFYNPAAASPPFFYDFERDEPGFFSAPSVPVGTTLPGSADLTLSLEAFSLGGAHDTTFFWDGSGTVDFQPLAAAQPGVAFTFAPAQFATTDVFGAVDDHPLFGLTGGAANGVYLSRMRLDVTGLATSDPFYMVWLAHDALVSEDLAEELEGALEAFEEGGPAPVVAGVDFSFYEEAVEFAEGVPEPSSGLLVVLALSALAGISRR</sequence>
<evidence type="ECO:0000313" key="2">
    <source>
        <dbReference type="EMBL" id="TWT43233.1"/>
    </source>
</evidence>
<accession>A0A5C5VZ40</accession>
<dbReference type="Proteomes" id="UP000318995">
    <property type="component" value="Unassembled WGS sequence"/>
</dbReference>
<protein>
    <recommendedName>
        <fullName evidence="4">PEP-CTERM protein-sorting domain-containing protein</fullName>
    </recommendedName>
</protein>
<proteinExistence type="predicted"/>
<organism evidence="2 3">
    <name type="scientific">Botrimarina hoheduenensis</name>
    <dbReference type="NCBI Taxonomy" id="2528000"/>
    <lineage>
        <taxon>Bacteria</taxon>
        <taxon>Pseudomonadati</taxon>
        <taxon>Planctomycetota</taxon>
        <taxon>Planctomycetia</taxon>
        <taxon>Pirellulales</taxon>
        <taxon>Lacipirellulaceae</taxon>
        <taxon>Botrimarina</taxon>
    </lineage>
</organism>
<dbReference type="EMBL" id="SJPH01000004">
    <property type="protein sequence ID" value="TWT43233.1"/>
    <property type="molecule type" value="Genomic_DNA"/>
</dbReference>
<feature type="signal peptide" evidence="1">
    <location>
        <begin position="1"/>
        <end position="20"/>
    </location>
</feature>
<reference evidence="2 3" key="1">
    <citation type="submission" date="2019-02" db="EMBL/GenBank/DDBJ databases">
        <title>Deep-cultivation of Planctomycetes and their phenomic and genomic characterization uncovers novel biology.</title>
        <authorList>
            <person name="Wiegand S."/>
            <person name="Jogler M."/>
            <person name="Boedeker C."/>
            <person name="Pinto D."/>
            <person name="Vollmers J."/>
            <person name="Rivas-Marin E."/>
            <person name="Kohn T."/>
            <person name="Peeters S.H."/>
            <person name="Heuer A."/>
            <person name="Rast P."/>
            <person name="Oberbeckmann S."/>
            <person name="Bunk B."/>
            <person name="Jeske O."/>
            <person name="Meyerdierks A."/>
            <person name="Storesund J.E."/>
            <person name="Kallscheuer N."/>
            <person name="Luecker S."/>
            <person name="Lage O.M."/>
            <person name="Pohl T."/>
            <person name="Merkel B.J."/>
            <person name="Hornburger P."/>
            <person name="Mueller R.-W."/>
            <person name="Bruemmer F."/>
            <person name="Labrenz M."/>
            <person name="Spormann A.M."/>
            <person name="Op Den Camp H."/>
            <person name="Overmann J."/>
            <person name="Amann R."/>
            <person name="Jetten M.S.M."/>
            <person name="Mascher T."/>
            <person name="Medema M.H."/>
            <person name="Devos D.P."/>
            <person name="Kaster A.-K."/>
            <person name="Ovreas L."/>
            <person name="Rohde M."/>
            <person name="Galperin M.Y."/>
            <person name="Jogler C."/>
        </authorList>
    </citation>
    <scope>NUCLEOTIDE SEQUENCE [LARGE SCALE GENOMIC DNA]</scope>
    <source>
        <strain evidence="2 3">Pla111</strain>
    </source>
</reference>
<name>A0A5C5VZ40_9BACT</name>